<keyword evidence="1" id="KW-0472">Membrane</keyword>
<dbReference type="Proteomes" id="UP000663828">
    <property type="component" value="Unassembled WGS sequence"/>
</dbReference>
<reference evidence="2" key="1">
    <citation type="submission" date="2021-02" db="EMBL/GenBank/DDBJ databases">
        <authorList>
            <person name="Nowell W R."/>
        </authorList>
    </citation>
    <scope>NUCLEOTIDE SEQUENCE</scope>
</reference>
<protein>
    <submittedName>
        <fullName evidence="2">Uncharacterized protein</fullName>
    </submittedName>
</protein>
<organism evidence="2 3">
    <name type="scientific">Adineta ricciae</name>
    <name type="common">Rotifer</name>
    <dbReference type="NCBI Taxonomy" id="249248"/>
    <lineage>
        <taxon>Eukaryota</taxon>
        <taxon>Metazoa</taxon>
        <taxon>Spiralia</taxon>
        <taxon>Gnathifera</taxon>
        <taxon>Rotifera</taxon>
        <taxon>Eurotatoria</taxon>
        <taxon>Bdelloidea</taxon>
        <taxon>Adinetida</taxon>
        <taxon>Adinetidae</taxon>
        <taxon>Adineta</taxon>
    </lineage>
</organism>
<accession>A0A816FTX3</accession>
<dbReference type="AlphaFoldDB" id="A0A816FTX3"/>
<name>A0A816FTX3_ADIRI</name>
<dbReference type="EMBL" id="CAJNOR010012163">
    <property type="protein sequence ID" value="CAF1666048.1"/>
    <property type="molecule type" value="Genomic_DNA"/>
</dbReference>
<proteinExistence type="predicted"/>
<evidence type="ECO:0000313" key="3">
    <source>
        <dbReference type="Proteomes" id="UP000663828"/>
    </source>
</evidence>
<evidence type="ECO:0000313" key="2">
    <source>
        <dbReference type="EMBL" id="CAF1666048.1"/>
    </source>
</evidence>
<comment type="caution">
    <text evidence="2">The sequence shown here is derived from an EMBL/GenBank/DDBJ whole genome shotgun (WGS) entry which is preliminary data.</text>
</comment>
<evidence type="ECO:0000256" key="1">
    <source>
        <dbReference type="SAM" id="Phobius"/>
    </source>
</evidence>
<keyword evidence="3" id="KW-1185">Reference proteome</keyword>
<keyword evidence="1" id="KW-0812">Transmembrane</keyword>
<gene>
    <name evidence="2" type="ORF">XAT740_LOCUS57788</name>
</gene>
<feature type="transmembrane region" description="Helical" evidence="1">
    <location>
        <begin position="69"/>
        <end position="90"/>
    </location>
</feature>
<feature type="transmembrane region" description="Helical" evidence="1">
    <location>
        <begin position="23"/>
        <end position="48"/>
    </location>
</feature>
<sequence>MVIFLFRTIGDALNVMVLSQQLFRFNFCALLFLFSSVANFIAIASGLICRLFTGRSVDSINTGRRLYKLCTFVLNVARPAAFWFILLEVIDRWLLANRNVYYRRMIIVFPHVIYSYEPYSVYHELPNSTYTINGHLID</sequence>
<keyword evidence="1" id="KW-1133">Transmembrane helix</keyword>